<evidence type="ECO:0000313" key="9">
    <source>
        <dbReference type="Proteomes" id="UP000254572"/>
    </source>
</evidence>
<keyword evidence="5" id="KW-0119">Carbohydrate metabolism</keyword>
<dbReference type="Pfam" id="PF00251">
    <property type="entry name" value="Glyco_hydro_32N"/>
    <property type="match status" value="1"/>
</dbReference>
<dbReference type="InterPro" id="IPR013320">
    <property type="entry name" value="ConA-like_dom_sf"/>
</dbReference>
<dbReference type="PROSITE" id="PS00609">
    <property type="entry name" value="GLYCOSYL_HYDROL_F32"/>
    <property type="match status" value="1"/>
</dbReference>
<gene>
    <name evidence="8" type="primary">scrB</name>
    <name evidence="8" type="ORF">NCTC13294_01484</name>
</gene>
<feature type="domain" description="Glycosyl hydrolase family 32 C-terminal" evidence="7">
    <location>
        <begin position="352"/>
        <end position="464"/>
    </location>
</feature>
<dbReference type="CDD" id="cd18623">
    <property type="entry name" value="GH32_ScrB-like"/>
    <property type="match status" value="1"/>
</dbReference>
<dbReference type="InterPro" id="IPR018053">
    <property type="entry name" value="Glyco_hydro_32_AS"/>
</dbReference>
<accession>A0A381E983</accession>
<dbReference type="PANTHER" id="PTHR43101:SF1">
    <property type="entry name" value="BETA-FRUCTOSIDASE"/>
    <property type="match status" value="1"/>
</dbReference>
<dbReference type="GO" id="GO:0005737">
    <property type="term" value="C:cytoplasm"/>
    <property type="evidence" value="ECO:0007669"/>
    <property type="project" value="UniProtKB-SubCell"/>
</dbReference>
<dbReference type="PANTHER" id="PTHR43101">
    <property type="entry name" value="BETA-FRUCTOSIDASE"/>
    <property type="match status" value="1"/>
</dbReference>
<evidence type="ECO:0000259" key="7">
    <source>
        <dbReference type="Pfam" id="PF08244"/>
    </source>
</evidence>
<evidence type="ECO:0000256" key="2">
    <source>
        <dbReference type="ARBA" id="ARBA00022801"/>
    </source>
</evidence>
<evidence type="ECO:0000256" key="3">
    <source>
        <dbReference type="ARBA" id="ARBA00023295"/>
    </source>
</evidence>
<dbReference type="SUPFAM" id="SSF75005">
    <property type="entry name" value="Arabinanase/levansucrase/invertase"/>
    <property type="match status" value="1"/>
</dbReference>
<evidence type="ECO:0000313" key="8">
    <source>
        <dbReference type="EMBL" id="SUX23321.1"/>
    </source>
</evidence>
<proteinExistence type="inferred from homology"/>
<dbReference type="NCBIfam" id="TIGR01322">
    <property type="entry name" value="scrB_fam"/>
    <property type="match status" value="1"/>
</dbReference>
<feature type="domain" description="Glycosyl hydrolase family 32 N-terminal" evidence="6">
    <location>
        <begin position="38"/>
        <end position="338"/>
    </location>
</feature>
<comment type="similarity">
    <text evidence="1 4">Belongs to the glycosyl hydrolase 32 family.</text>
</comment>
<dbReference type="SUPFAM" id="SSF49899">
    <property type="entry name" value="Concanavalin A-like lectins/glucanases"/>
    <property type="match status" value="1"/>
</dbReference>
<dbReference type="GO" id="GO:0005985">
    <property type="term" value="P:sucrose metabolic process"/>
    <property type="evidence" value="ECO:0007669"/>
    <property type="project" value="UniProtKB-UniPathway"/>
</dbReference>
<keyword evidence="3 4" id="KW-0326">Glycosidase</keyword>
<dbReference type="InterPro" id="IPR001362">
    <property type="entry name" value="Glyco_hydro_32"/>
</dbReference>
<keyword evidence="2 4" id="KW-0378">Hydrolase</keyword>
<keyword evidence="5" id="KW-0963">Cytoplasm</keyword>
<dbReference type="AlphaFoldDB" id="A0A381E983"/>
<comment type="subcellular location">
    <subcellularLocation>
        <location evidence="5">Cytoplasm</location>
    </subcellularLocation>
</comment>
<keyword evidence="9" id="KW-1185">Reference proteome</keyword>
<comment type="pathway">
    <text evidence="5">Glycan biosynthesis; sucrose metabolism.</text>
</comment>
<evidence type="ECO:0000256" key="5">
    <source>
        <dbReference type="RuleBase" id="RU365015"/>
    </source>
</evidence>
<dbReference type="InterPro" id="IPR051214">
    <property type="entry name" value="GH32_Enzymes"/>
</dbReference>
<dbReference type="InterPro" id="IPR023296">
    <property type="entry name" value="Glyco_hydro_beta-prop_sf"/>
</dbReference>
<dbReference type="UniPathway" id="UPA00238"/>
<dbReference type="InterPro" id="IPR013189">
    <property type="entry name" value="Glyco_hydro_32_C"/>
</dbReference>
<dbReference type="RefSeq" id="WP_115611746.1">
    <property type="nucleotide sequence ID" value="NZ_JBHLZC010000004.1"/>
</dbReference>
<dbReference type="Pfam" id="PF08244">
    <property type="entry name" value="Glyco_hydro_32C"/>
    <property type="match status" value="1"/>
</dbReference>
<protein>
    <recommendedName>
        <fullName evidence="4">Sucrose-6-phosphate hydrolase</fullName>
        <ecNumber evidence="4">3.2.1.26</ecNumber>
    </recommendedName>
    <alternativeName>
        <fullName evidence="5">Invertase</fullName>
    </alternativeName>
</protein>
<dbReference type="Gene3D" id="2.115.10.20">
    <property type="entry name" value="Glycosyl hydrolase domain, family 43"/>
    <property type="match status" value="1"/>
</dbReference>
<organism evidence="8 9">
    <name type="scientific">Cardiobacterium valvarum</name>
    <dbReference type="NCBI Taxonomy" id="194702"/>
    <lineage>
        <taxon>Bacteria</taxon>
        <taxon>Pseudomonadati</taxon>
        <taxon>Pseudomonadota</taxon>
        <taxon>Gammaproteobacteria</taxon>
        <taxon>Cardiobacteriales</taxon>
        <taxon>Cardiobacteriaceae</taxon>
        <taxon>Cardiobacterium</taxon>
    </lineage>
</organism>
<dbReference type="InterPro" id="IPR013148">
    <property type="entry name" value="Glyco_hydro_32_N"/>
</dbReference>
<dbReference type="OrthoDB" id="9801455at2"/>
<comment type="function">
    <text evidence="5">Enables the bacterium to metabolize sucrose as a sole carbon source.</text>
</comment>
<dbReference type="SMART" id="SM00640">
    <property type="entry name" value="Glyco_32"/>
    <property type="match status" value="1"/>
</dbReference>
<evidence type="ECO:0000256" key="1">
    <source>
        <dbReference type="ARBA" id="ARBA00009902"/>
    </source>
</evidence>
<dbReference type="InterPro" id="IPR006232">
    <property type="entry name" value="Suc6P_hydrolase"/>
</dbReference>
<evidence type="ECO:0000259" key="6">
    <source>
        <dbReference type="Pfam" id="PF00251"/>
    </source>
</evidence>
<dbReference type="Proteomes" id="UP000254572">
    <property type="component" value="Unassembled WGS sequence"/>
</dbReference>
<sequence length="475" mass="53265">MTTWTRDARYTPLTAATLARYEALCAEAETSPWRQHYHIQPPAGLLNDPNGFSYWQGAYHLFYQWFPLGPVHGLKYWRHLSSTNLVHYTDHGTGIAPDSDWDSHGAYSGSAIADGDELLIAYTGNHREADWTRIPYQLTAHLDTHNHLRKDEPFLKGAPGGYTEHVRDPKIWREADGSYGIILGAQRADLSGTALYLTSKDARDWQLHGEIDTAQPAFGYMWECPDYFPLDDHDILTYCPQGLPADGDNCRNLYQSGYLIGHFDKTACRFTHDGFRELDHGFDYYAPQSSLGANGERLLIAWMGLPDTICPSARDGWAHCLTLPRVLTVENGQLRQRPHPNLTQLRDSGTHDGVHYELILDNPDNQPFILTLRASAREKTVLTYNGEAVILDRSQSGALPEPEKDAPGKGGHIRRLALRDLRRLQLYSDTSSLEIFLNDGEATMTAALYPAPDATDLHLAAADSVQITTYPLHKA</sequence>
<dbReference type="GO" id="GO:0004564">
    <property type="term" value="F:beta-fructofuranosidase activity"/>
    <property type="evidence" value="ECO:0007669"/>
    <property type="project" value="UniProtKB-EC"/>
</dbReference>
<evidence type="ECO:0000256" key="4">
    <source>
        <dbReference type="RuleBase" id="RU362110"/>
    </source>
</evidence>
<dbReference type="EMBL" id="UFUW01000001">
    <property type="protein sequence ID" value="SUX23321.1"/>
    <property type="molecule type" value="Genomic_DNA"/>
</dbReference>
<reference evidence="8 9" key="1">
    <citation type="submission" date="2018-06" db="EMBL/GenBank/DDBJ databases">
        <authorList>
            <consortium name="Pathogen Informatics"/>
            <person name="Doyle S."/>
        </authorList>
    </citation>
    <scope>NUCLEOTIDE SEQUENCE [LARGE SCALE GENOMIC DNA]</scope>
    <source>
        <strain evidence="8 9">NCTC13294</strain>
    </source>
</reference>
<dbReference type="EC" id="3.2.1.26" evidence="4"/>
<comment type="catalytic activity">
    <reaction evidence="4">
        <text>Hydrolysis of terminal non-reducing beta-D-fructofuranoside residues in beta-D-fructofuranosides.</text>
        <dbReference type="EC" id="3.2.1.26"/>
    </reaction>
</comment>
<dbReference type="Gene3D" id="2.60.120.560">
    <property type="entry name" value="Exo-inulinase, domain 1"/>
    <property type="match status" value="1"/>
</dbReference>
<name>A0A381E983_9GAMM</name>